<comment type="caution">
    <text evidence="1">The sequence shown here is derived from an EMBL/GenBank/DDBJ whole genome shotgun (WGS) entry which is preliminary data.</text>
</comment>
<dbReference type="AlphaFoldDB" id="A0A4V5MJT8"/>
<protein>
    <submittedName>
        <fullName evidence="1">Uncharacterized protein</fullName>
    </submittedName>
</protein>
<dbReference type="Proteomes" id="UP000306808">
    <property type="component" value="Unassembled WGS sequence"/>
</dbReference>
<dbReference type="OrthoDB" id="1364214at2"/>
<sequence length="59" mass="7024">MVVKHVDMNEEDASDVAYWLNKTVSERIGEVTRLRLAYYQWLLGDYPQHIEKSVTKRKL</sequence>
<organism evidence="1 2">
    <name type="scientific">Sphingobacterium olei</name>
    <dbReference type="NCBI Taxonomy" id="2571155"/>
    <lineage>
        <taxon>Bacteria</taxon>
        <taxon>Pseudomonadati</taxon>
        <taxon>Bacteroidota</taxon>
        <taxon>Sphingobacteriia</taxon>
        <taxon>Sphingobacteriales</taxon>
        <taxon>Sphingobacteriaceae</taxon>
        <taxon>Sphingobacterium</taxon>
    </lineage>
</organism>
<evidence type="ECO:0000313" key="2">
    <source>
        <dbReference type="Proteomes" id="UP000306808"/>
    </source>
</evidence>
<keyword evidence="2" id="KW-1185">Reference proteome</keyword>
<proteinExistence type="predicted"/>
<dbReference type="EMBL" id="SUME01000013">
    <property type="protein sequence ID" value="TJZ50638.1"/>
    <property type="molecule type" value="Genomic_DNA"/>
</dbReference>
<reference evidence="1 2" key="1">
    <citation type="submission" date="2019-04" db="EMBL/GenBank/DDBJ databases">
        <title>Sphingobacterium olei sp. nov., isolated from oil-contaminated soil.</title>
        <authorList>
            <person name="Liu B."/>
        </authorList>
    </citation>
    <scope>NUCLEOTIDE SEQUENCE [LARGE SCALE GENOMIC DNA]</scope>
    <source>
        <strain evidence="1 2">HAL-9</strain>
    </source>
</reference>
<evidence type="ECO:0000313" key="1">
    <source>
        <dbReference type="EMBL" id="TJZ50638.1"/>
    </source>
</evidence>
<name>A0A4V5MJT8_9SPHI</name>
<gene>
    <name evidence="1" type="ORF">FAZ15_21280</name>
</gene>
<accession>A0A4V5MJT8</accession>